<name>A0A8D5ZHR7_9CREN</name>
<dbReference type="Gene3D" id="1.20.1250.20">
    <property type="entry name" value="MFS general substrate transporter like domains"/>
    <property type="match status" value="1"/>
</dbReference>
<dbReference type="SUPFAM" id="SSF103473">
    <property type="entry name" value="MFS general substrate transporter"/>
    <property type="match status" value="1"/>
</dbReference>
<gene>
    <name evidence="7" type="ORF">KN1_12410</name>
</gene>
<dbReference type="Pfam" id="PF00083">
    <property type="entry name" value="Sugar_tr"/>
    <property type="match status" value="1"/>
</dbReference>
<evidence type="ECO:0000256" key="1">
    <source>
        <dbReference type="ARBA" id="ARBA00004141"/>
    </source>
</evidence>
<protein>
    <submittedName>
        <fullName evidence="7">MFS transporter</fullName>
    </submittedName>
</protein>
<evidence type="ECO:0000256" key="3">
    <source>
        <dbReference type="ARBA" id="ARBA00022989"/>
    </source>
</evidence>
<dbReference type="AlphaFoldDB" id="A0A8D5ZHR7"/>
<dbReference type="PANTHER" id="PTHR23508">
    <property type="entry name" value="CARBOXYLIC ACID TRANSPORTER PROTEIN HOMOLOG"/>
    <property type="match status" value="1"/>
</dbReference>
<evidence type="ECO:0000259" key="6">
    <source>
        <dbReference type="PROSITE" id="PS50850"/>
    </source>
</evidence>
<dbReference type="RefSeq" id="WP_221290038.1">
    <property type="nucleotide sequence ID" value="NZ_AP024597.1"/>
</dbReference>
<feature type="transmembrane region" description="Helical" evidence="5">
    <location>
        <begin position="34"/>
        <end position="53"/>
    </location>
</feature>
<evidence type="ECO:0000256" key="5">
    <source>
        <dbReference type="SAM" id="Phobius"/>
    </source>
</evidence>
<sequence length="458" mass="49226">MNLKDVFKPLDQRSFDVWHVKSLITTGMGVFTDGYDLSSIGLVLTTVLAYFGISSSSPDYKLWDSLLAGSALAGAAIGALIFGYLANKGRKKFYGVDVTLMTIGALLQAVVTSPLQLVLVRGLLGLGVGADYVLSPMIMAEHSNAKDRGKLIAFGFGMMWGFGYVVASVLDLALTSLGVSPDIVWRVVLAAGAIPAVAVVYLRRKIPETPRYLLRIQGDTNTFRKVVQTLAKTDVNVDGQYKDVNTFRDYFMKFYKVFITAAVLWFLFDIVAYSGILFGPSKIAPAVGITNGAIFNLLIEFVFVFPGGIVAIMLIDRVGRKPLQVAGFLGMFASLMLFSTLRPVIPVIGAFILYGLMNFFQQAGPGSISASGMLGVELAPTKVRGTVQSITVAAGRTGATLTSFLFPFLPLDVAIGILSVLSLVAAILTYFGIPETKGKPLEESSGEIKVTEEVEEKS</sequence>
<dbReference type="PROSITE" id="PS00216">
    <property type="entry name" value="SUGAR_TRANSPORT_1"/>
    <property type="match status" value="1"/>
</dbReference>
<dbReference type="PROSITE" id="PS00217">
    <property type="entry name" value="SUGAR_TRANSPORT_2"/>
    <property type="match status" value="1"/>
</dbReference>
<organism evidence="7 8">
    <name type="scientific">Stygiolobus caldivivus</name>
    <dbReference type="NCBI Taxonomy" id="2824673"/>
    <lineage>
        <taxon>Archaea</taxon>
        <taxon>Thermoproteota</taxon>
        <taxon>Thermoprotei</taxon>
        <taxon>Sulfolobales</taxon>
        <taxon>Sulfolobaceae</taxon>
        <taxon>Stygiolobus</taxon>
    </lineage>
</organism>
<evidence type="ECO:0000313" key="8">
    <source>
        <dbReference type="Proteomes" id="UP000825123"/>
    </source>
</evidence>
<keyword evidence="4 5" id="KW-0472">Membrane</keyword>
<dbReference type="GeneID" id="66162971"/>
<feature type="transmembrane region" description="Helical" evidence="5">
    <location>
        <begin position="65"/>
        <end position="86"/>
    </location>
</feature>
<accession>A0A8D5ZHR7</accession>
<dbReference type="PANTHER" id="PTHR23508:SF10">
    <property type="entry name" value="CARBOXYLIC ACID TRANSPORTER PROTEIN HOMOLOG"/>
    <property type="match status" value="1"/>
</dbReference>
<keyword evidence="8" id="KW-1185">Reference proteome</keyword>
<dbReference type="Proteomes" id="UP000825123">
    <property type="component" value="Chromosome"/>
</dbReference>
<feature type="transmembrane region" description="Helical" evidence="5">
    <location>
        <begin position="413"/>
        <end position="433"/>
    </location>
</feature>
<dbReference type="EMBL" id="AP024597">
    <property type="protein sequence ID" value="BCU69944.1"/>
    <property type="molecule type" value="Genomic_DNA"/>
</dbReference>
<dbReference type="InterPro" id="IPR036259">
    <property type="entry name" value="MFS_trans_sf"/>
</dbReference>
<feature type="transmembrane region" description="Helical" evidence="5">
    <location>
        <begin position="293"/>
        <end position="315"/>
    </location>
</feature>
<comment type="subcellular location">
    <subcellularLocation>
        <location evidence="1">Membrane</location>
        <topology evidence="1">Multi-pass membrane protein</topology>
    </subcellularLocation>
</comment>
<evidence type="ECO:0000256" key="4">
    <source>
        <dbReference type="ARBA" id="ARBA00023136"/>
    </source>
</evidence>
<feature type="transmembrane region" description="Helical" evidence="5">
    <location>
        <begin position="257"/>
        <end position="278"/>
    </location>
</feature>
<feature type="transmembrane region" description="Helical" evidence="5">
    <location>
        <begin position="327"/>
        <end position="357"/>
    </location>
</feature>
<proteinExistence type="predicted"/>
<dbReference type="InterPro" id="IPR005829">
    <property type="entry name" value="Sugar_transporter_CS"/>
</dbReference>
<reference evidence="7 8" key="1">
    <citation type="submission" date="2021-04" db="EMBL/GenBank/DDBJ databases">
        <title>Complete genome sequence of Stygiolobus sp. KN-1.</title>
        <authorList>
            <person name="Nakamura K."/>
            <person name="Sakai H."/>
            <person name="Kurosawa N."/>
        </authorList>
    </citation>
    <scope>NUCLEOTIDE SEQUENCE [LARGE SCALE GENOMIC DNA]</scope>
    <source>
        <strain evidence="7 8">KN-1</strain>
    </source>
</reference>
<feature type="transmembrane region" description="Helical" evidence="5">
    <location>
        <begin position="151"/>
        <end position="177"/>
    </location>
</feature>
<feature type="transmembrane region" description="Helical" evidence="5">
    <location>
        <begin position="183"/>
        <end position="202"/>
    </location>
</feature>
<dbReference type="InterPro" id="IPR005828">
    <property type="entry name" value="MFS_sugar_transport-like"/>
</dbReference>
<feature type="transmembrane region" description="Helical" evidence="5">
    <location>
        <begin position="117"/>
        <end position="139"/>
    </location>
</feature>
<keyword evidence="2 5" id="KW-0812">Transmembrane</keyword>
<dbReference type="GO" id="GO:0005886">
    <property type="term" value="C:plasma membrane"/>
    <property type="evidence" value="ECO:0007669"/>
    <property type="project" value="TreeGrafter"/>
</dbReference>
<feature type="domain" description="Major facilitator superfamily (MFS) profile" evidence="6">
    <location>
        <begin position="22"/>
        <end position="437"/>
    </location>
</feature>
<evidence type="ECO:0000256" key="2">
    <source>
        <dbReference type="ARBA" id="ARBA00022692"/>
    </source>
</evidence>
<evidence type="ECO:0000313" key="7">
    <source>
        <dbReference type="EMBL" id="BCU69944.1"/>
    </source>
</evidence>
<dbReference type="InterPro" id="IPR020846">
    <property type="entry name" value="MFS_dom"/>
</dbReference>
<feature type="transmembrane region" description="Helical" evidence="5">
    <location>
        <begin position="93"/>
        <end position="111"/>
    </location>
</feature>
<dbReference type="GO" id="GO:0046943">
    <property type="term" value="F:carboxylic acid transmembrane transporter activity"/>
    <property type="evidence" value="ECO:0007669"/>
    <property type="project" value="TreeGrafter"/>
</dbReference>
<dbReference type="PROSITE" id="PS50850">
    <property type="entry name" value="MFS"/>
    <property type="match status" value="1"/>
</dbReference>
<keyword evidence="3 5" id="KW-1133">Transmembrane helix</keyword>
<dbReference type="KEGG" id="csty:KN1_12410"/>